<feature type="transmembrane region" description="Helical" evidence="8">
    <location>
        <begin position="686"/>
        <end position="704"/>
    </location>
</feature>
<dbReference type="EMBL" id="NAJQ01000002">
    <property type="protein sequence ID" value="TKA83822.1"/>
    <property type="molecule type" value="Genomic_DNA"/>
</dbReference>
<dbReference type="PANTHER" id="PTHR48022">
    <property type="entry name" value="PLASTIDIC GLUCOSE TRANSPORTER 4"/>
    <property type="match status" value="1"/>
</dbReference>
<feature type="transmembrane region" description="Helical" evidence="8">
    <location>
        <begin position="514"/>
        <end position="536"/>
    </location>
</feature>
<feature type="transmembrane region" description="Helical" evidence="8">
    <location>
        <begin position="429"/>
        <end position="446"/>
    </location>
</feature>
<evidence type="ECO:0000313" key="10">
    <source>
        <dbReference type="EMBL" id="TKA83822.1"/>
    </source>
</evidence>
<dbReference type="InterPro" id="IPR005829">
    <property type="entry name" value="Sugar_transporter_CS"/>
</dbReference>
<evidence type="ECO:0000256" key="3">
    <source>
        <dbReference type="ARBA" id="ARBA00022448"/>
    </source>
</evidence>
<dbReference type="InterPro" id="IPR003663">
    <property type="entry name" value="Sugar/inositol_transpt"/>
</dbReference>
<dbReference type="InterPro" id="IPR036259">
    <property type="entry name" value="MFS_trans_sf"/>
</dbReference>
<evidence type="ECO:0000256" key="7">
    <source>
        <dbReference type="SAM" id="MobiDB-lite"/>
    </source>
</evidence>
<feature type="transmembrane region" description="Helical" evidence="8">
    <location>
        <begin position="306"/>
        <end position="324"/>
    </location>
</feature>
<sequence length="758" mass="84072">MATTTTQVPAITEDDLLAFQFSHFGDDTKPEDWFVDPDTALQYDPTTAPEEDDLGWYPDGTKRTLTDEQIAIFRHSEIEHLLRERRLLREEEDYQNRNPDDEALEAPCSPASDVSSLEADLVGLAGPAPSKPSHNSASKRRANRKQRRKALPPQRQPSQSGRSDTSRSTDPARRPRREQVPYDQRHKRKWEDFIDEIDPVEGSLTHRRIVRQLDEHRGTELEIDYGEDAIYSQKLPTADPPPPGRRMVSNVYLLTTVAYMGSLLFGYDTGVMGSVLALDAFKKDFGLPLGKAGFASKKNAEISSNVVSLLTAGCFFGAIASSFINEKFGRRPTLMAFSVVFLIGAAIQTAAHHHIGQIYAGRVVAGLGIGGMSSVVSVYVSENAPARQRGRIAGLFQEFLVIGSTFAYWLDYGVALHIKSSTLQWRVPVGIQMIPGGFMLIGLFFLRESPRWLTKNGKHHKAAESLAWSRCAKMDDPELLEELAEIRASCEEELRATEGVTWKECMQPGSRKRFILAFCIMFWQQFSGTNSIGYYAPQIFQTVGVSSTDASLFATGVYGTVKVIATGIFLLVGIDQLGRKKALIGGAFWMSAMMFIIGAVLATHPPNVKIPGVSRASIAMVVMIYLYVIGYSASWGPTPWVFVSEIFPTRLRAYGVGLAAATQWLFNFVITRVTPVAIASIGWKTFIMFGVFCLAMGIFVIFFLPETKRLTLEEIDVLFGADAELRAQDIEIALQAERKELELEHREDASAGQHGAKV</sequence>
<dbReference type="PROSITE" id="PS50850">
    <property type="entry name" value="MFS"/>
    <property type="match status" value="1"/>
</dbReference>
<dbReference type="InterPro" id="IPR020846">
    <property type="entry name" value="MFS_dom"/>
</dbReference>
<feature type="transmembrane region" description="Helical" evidence="8">
    <location>
        <begin position="586"/>
        <end position="604"/>
    </location>
</feature>
<dbReference type="GO" id="GO:0016020">
    <property type="term" value="C:membrane"/>
    <property type="evidence" value="ECO:0007669"/>
    <property type="project" value="UniProtKB-SubCell"/>
</dbReference>
<feature type="region of interest" description="Disordered" evidence="7">
    <location>
        <begin position="94"/>
        <end position="184"/>
    </location>
</feature>
<evidence type="ECO:0000256" key="5">
    <source>
        <dbReference type="ARBA" id="ARBA00022989"/>
    </source>
</evidence>
<evidence type="ECO:0000256" key="1">
    <source>
        <dbReference type="ARBA" id="ARBA00004141"/>
    </source>
</evidence>
<feature type="transmembrane region" description="Helical" evidence="8">
    <location>
        <begin position="336"/>
        <end position="353"/>
    </location>
</feature>
<dbReference type="FunFam" id="1.20.1250.20:FF:000026">
    <property type="entry name" value="MFS quinate transporter QutD"/>
    <property type="match status" value="1"/>
</dbReference>
<keyword evidence="6 8" id="KW-0472">Membrane</keyword>
<dbReference type="STRING" id="329884.A0A4U0Y0A7"/>
<organism evidence="10 11">
    <name type="scientific">Friedmanniomyces simplex</name>
    <dbReference type="NCBI Taxonomy" id="329884"/>
    <lineage>
        <taxon>Eukaryota</taxon>
        <taxon>Fungi</taxon>
        <taxon>Dikarya</taxon>
        <taxon>Ascomycota</taxon>
        <taxon>Pezizomycotina</taxon>
        <taxon>Dothideomycetes</taxon>
        <taxon>Dothideomycetidae</taxon>
        <taxon>Mycosphaerellales</taxon>
        <taxon>Teratosphaeriaceae</taxon>
        <taxon>Friedmanniomyces</taxon>
    </lineage>
</organism>
<gene>
    <name evidence="10" type="ORF">B0A55_00155</name>
</gene>
<evidence type="ECO:0000259" key="9">
    <source>
        <dbReference type="PROSITE" id="PS50850"/>
    </source>
</evidence>
<dbReference type="PROSITE" id="PS00217">
    <property type="entry name" value="SUGAR_TRANSPORT_2"/>
    <property type="match status" value="1"/>
</dbReference>
<proteinExistence type="inferred from homology"/>
<keyword evidence="11" id="KW-1185">Reference proteome</keyword>
<feature type="transmembrane region" description="Helical" evidence="8">
    <location>
        <begin position="616"/>
        <end position="633"/>
    </location>
</feature>
<dbReference type="PANTHER" id="PTHR48022:SF23">
    <property type="entry name" value="MAJOR FACILITATOR SUPERFAMILY (MFS) PROFILE DOMAIN-CONTAINING PROTEIN"/>
    <property type="match status" value="1"/>
</dbReference>
<dbReference type="Proteomes" id="UP000309340">
    <property type="component" value="Unassembled WGS sequence"/>
</dbReference>
<feature type="region of interest" description="Disordered" evidence="7">
    <location>
        <begin position="38"/>
        <end position="60"/>
    </location>
</feature>
<dbReference type="Pfam" id="PF00083">
    <property type="entry name" value="Sugar_tr"/>
    <property type="match status" value="1"/>
</dbReference>
<evidence type="ECO:0000256" key="4">
    <source>
        <dbReference type="ARBA" id="ARBA00022692"/>
    </source>
</evidence>
<dbReference type="InterPro" id="IPR050360">
    <property type="entry name" value="MFS_Sugar_Transporters"/>
</dbReference>
<comment type="caution">
    <text evidence="10">The sequence shown here is derived from an EMBL/GenBank/DDBJ whole genome shotgun (WGS) entry which is preliminary data.</text>
</comment>
<dbReference type="CDD" id="cd17356">
    <property type="entry name" value="MFS_HXT"/>
    <property type="match status" value="1"/>
</dbReference>
<reference evidence="10 11" key="1">
    <citation type="submission" date="2017-03" db="EMBL/GenBank/DDBJ databases">
        <title>Genomes of endolithic fungi from Antarctica.</title>
        <authorList>
            <person name="Coleine C."/>
            <person name="Masonjones S."/>
            <person name="Stajich J.E."/>
        </authorList>
    </citation>
    <scope>NUCLEOTIDE SEQUENCE [LARGE SCALE GENOMIC DNA]</scope>
    <source>
        <strain evidence="10 11">CCFEE 5184</strain>
    </source>
</reference>
<comment type="similarity">
    <text evidence="2">Belongs to the major facilitator superfamily. Sugar transporter (TC 2.A.1.1) family.</text>
</comment>
<dbReference type="OrthoDB" id="6612291at2759"/>
<dbReference type="SUPFAM" id="SSF103473">
    <property type="entry name" value="MFS general substrate transporter"/>
    <property type="match status" value="1"/>
</dbReference>
<dbReference type="PRINTS" id="PR00171">
    <property type="entry name" value="SUGRTRNSPORT"/>
</dbReference>
<feature type="transmembrane region" description="Helical" evidence="8">
    <location>
        <begin position="359"/>
        <end position="380"/>
    </location>
</feature>
<evidence type="ECO:0000256" key="2">
    <source>
        <dbReference type="ARBA" id="ARBA00010992"/>
    </source>
</evidence>
<evidence type="ECO:0000313" key="11">
    <source>
        <dbReference type="Proteomes" id="UP000309340"/>
    </source>
</evidence>
<dbReference type="InterPro" id="IPR005828">
    <property type="entry name" value="MFS_sugar_transport-like"/>
</dbReference>
<dbReference type="Gene3D" id="1.20.1250.20">
    <property type="entry name" value="MFS general substrate transporter like domains"/>
    <property type="match status" value="1"/>
</dbReference>
<protein>
    <recommendedName>
        <fullName evidence="9">Major facilitator superfamily (MFS) profile domain-containing protein</fullName>
    </recommendedName>
</protein>
<evidence type="ECO:0000256" key="8">
    <source>
        <dbReference type="SAM" id="Phobius"/>
    </source>
</evidence>
<dbReference type="Pfam" id="PF12720">
    <property type="entry name" value="DUF3807"/>
    <property type="match status" value="1"/>
</dbReference>
<dbReference type="GO" id="GO:0005351">
    <property type="term" value="F:carbohydrate:proton symporter activity"/>
    <property type="evidence" value="ECO:0007669"/>
    <property type="project" value="TreeGrafter"/>
</dbReference>
<feature type="transmembrane region" description="Helical" evidence="8">
    <location>
        <begin position="556"/>
        <end position="574"/>
    </location>
</feature>
<dbReference type="NCBIfam" id="TIGR00879">
    <property type="entry name" value="SP"/>
    <property type="match status" value="1"/>
</dbReference>
<feature type="domain" description="Major facilitator superfamily (MFS) profile" evidence="9">
    <location>
        <begin position="254"/>
        <end position="708"/>
    </location>
</feature>
<accession>A0A4U0Y0A7</accession>
<feature type="transmembrane region" description="Helical" evidence="8">
    <location>
        <begin position="392"/>
        <end position="409"/>
    </location>
</feature>
<feature type="compositionally biased region" description="Basic residues" evidence="7">
    <location>
        <begin position="137"/>
        <end position="150"/>
    </location>
</feature>
<feature type="compositionally biased region" description="Basic and acidic residues" evidence="7">
    <location>
        <begin position="164"/>
        <end position="184"/>
    </location>
</feature>
<dbReference type="InterPro" id="IPR024526">
    <property type="entry name" value="DUF3807"/>
</dbReference>
<name>A0A4U0Y0A7_9PEZI</name>
<comment type="subcellular location">
    <subcellularLocation>
        <location evidence="1">Membrane</location>
        <topology evidence="1">Multi-pass membrane protein</topology>
    </subcellularLocation>
</comment>
<keyword evidence="3" id="KW-0813">Transport</keyword>
<keyword evidence="5 8" id="KW-1133">Transmembrane helix</keyword>
<keyword evidence="4 8" id="KW-0812">Transmembrane</keyword>
<feature type="transmembrane region" description="Helical" evidence="8">
    <location>
        <begin position="653"/>
        <end position="674"/>
    </location>
</feature>
<dbReference type="AlphaFoldDB" id="A0A4U0Y0A7"/>
<dbReference type="PROSITE" id="PS00216">
    <property type="entry name" value="SUGAR_TRANSPORT_1"/>
    <property type="match status" value="1"/>
</dbReference>
<evidence type="ECO:0000256" key="6">
    <source>
        <dbReference type="ARBA" id="ARBA00023136"/>
    </source>
</evidence>